<dbReference type="Proteomes" id="UP001165498">
    <property type="component" value="Unassembled WGS sequence"/>
</dbReference>
<name>A0ABT1QXD8_9GAMM</name>
<accession>A0ABT1QXD8</accession>
<organism evidence="1 2">
    <name type="scientific">Tahibacter harae</name>
    <dbReference type="NCBI Taxonomy" id="2963937"/>
    <lineage>
        <taxon>Bacteria</taxon>
        <taxon>Pseudomonadati</taxon>
        <taxon>Pseudomonadota</taxon>
        <taxon>Gammaproteobacteria</taxon>
        <taxon>Lysobacterales</taxon>
        <taxon>Rhodanobacteraceae</taxon>
        <taxon>Tahibacter</taxon>
    </lineage>
</organism>
<protein>
    <submittedName>
        <fullName evidence="1">Uncharacterized protein</fullName>
    </submittedName>
</protein>
<sequence>MLGGNFRLIDLAAFPNSPGPIDIGPQEVSVSTGDDLIFRYGFQRE</sequence>
<reference evidence="1" key="1">
    <citation type="submission" date="2022-07" db="EMBL/GenBank/DDBJ databases">
        <title>Tahibacter sp., a new gammaproteobacterium isolated from the silt sample collected at pig farm.</title>
        <authorList>
            <person name="Chen H."/>
        </authorList>
    </citation>
    <scope>NUCLEOTIDE SEQUENCE</scope>
    <source>
        <strain evidence="1">P2K</strain>
    </source>
</reference>
<keyword evidence="2" id="KW-1185">Reference proteome</keyword>
<proteinExistence type="predicted"/>
<evidence type="ECO:0000313" key="1">
    <source>
        <dbReference type="EMBL" id="MCQ4166958.1"/>
    </source>
</evidence>
<gene>
    <name evidence="1" type="ORF">NM961_19770</name>
</gene>
<dbReference type="EMBL" id="JANFQO010000023">
    <property type="protein sequence ID" value="MCQ4166958.1"/>
    <property type="molecule type" value="Genomic_DNA"/>
</dbReference>
<dbReference type="RefSeq" id="WP_255916147.1">
    <property type="nucleotide sequence ID" value="NZ_JANFQO010000023.1"/>
</dbReference>
<comment type="caution">
    <text evidence="1">The sequence shown here is derived from an EMBL/GenBank/DDBJ whole genome shotgun (WGS) entry which is preliminary data.</text>
</comment>
<evidence type="ECO:0000313" key="2">
    <source>
        <dbReference type="Proteomes" id="UP001165498"/>
    </source>
</evidence>